<evidence type="ECO:0000256" key="4">
    <source>
        <dbReference type="ARBA" id="ARBA00022692"/>
    </source>
</evidence>
<comment type="subcellular location">
    <subcellularLocation>
        <location evidence="1 9">Cell membrane</location>
        <topology evidence="1 9">Multi-pass membrane protein</topology>
    </subcellularLocation>
</comment>
<dbReference type="KEGG" id="pani:DCO16_02840"/>
<dbReference type="PANTHER" id="PTHR30561">
    <property type="entry name" value="SMR FAMILY PROTON-DEPENDENT DRUG EFFLUX TRANSPORTER SUGE"/>
    <property type="match status" value="1"/>
</dbReference>
<dbReference type="InterPro" id="IPR037185">
    <property type="entry name" value="EmrE-like"/>
</dbReference>
<name>A0A6M9Q0P0_9BURK</name>
<evidence type="ECO:0000313" key="11">
    <source>
        <dbReference type="EMBL" id="QKM63586.1"/>
    </source>
</evidence>
<keyword evidence="12" id="KW-1185">Reference proteome</keyword>
<evidence type="ECO:0000256" key="6">
    <source>
        <dbReference type="ARBA" id="ARBA00023136"/>
    </source>
</evidence>
<feature type="transmembrane region" description="Helical" evidence="10">
    <location>
        <begin position="86"/>
        <end position="103"/>
    </location>
</feature>
<dbReference type="InterPro" id="IPR045324">
    <property type="entry name" value="Small_multidrug_res"/>
</dbReference>
<proteinExistence type="inferred from homology"/>
<evidence type="ECO:0000256" key="9">
    <source>
        <dbReference type="RuleBase" id="RU003942"/>
    </source>
</evidence>
<protein>
    <recommendedName>
        <fullName evidence="8">Guanidinium exporter</fullName>
    </recommendedName>
</protein>
<dbReference type="Pfam" id="PF00893">
    <property type="entry name" value="Multi_Drug_Res"/>
    <property type="match status" value="1"/>
</dbReference>
<dbReference type="Proteomes" id="UP000500806">
    <property type="component" value="Chromosome"/>
</dbReference>
<keyword evidence="5 10" id="KW-1133">Transmembrane helix</keyword>
<dbReference type="InterPro" id="IPR000390">
    <property type="entry name" value="Small_drug/metabolite_transptr"/>
</dbReference>
<sequence>MYWISLFLAGLCEMGWAVGLKIADLPNLKFTGIVIAVLSMSLSGFLLWYSLKEIPIGTAYAIWTSIGAVGTFVIGVLIFGDPNIPLRWLGIACILLGVVLLKISS</sequence>
<reference evidence="11 12" key="1">
    <citation type="submission" date="2018-04" db="EMBL/GenBank/DDBJ databases">
        <title>Polynucleobacter sp. LimPoW16 genome.</title>
        <authorList>
            <person name="Hahn M.W."/>
        </authorList>
    </citation>
    <scope>NUCLEOTIDE SEQUENCE [LARGE SCALE GENOMIC DNA]</scope>
    <source>
        <strain evidence="11 12">LimPoW16</strain>
    </source>
</reference>
<accession>A0A6M9Q0P0</accession>
<dbReference type="GO" id="GO:0022857">
    <property type="term" value="F:transmembrane transporter activity"/>
    <property type="evidence" value="ECO:0007669"/>
    <property type="project" value="InterPro"/>
</dbReference>
<keyword evidence="2" id="KW-0813">Transport</keyword>
<evidence type="ECO:0000256" key="10">
    <source>
        <dbReference type="SAM" id="Phobius"/>
    </source>
</evidence>
<evidence type="ECO:0000313" key="12">
    <source>
        <dbReference type="Proteomes" id="UP000500806"/>
    </source>
</evidence>
<organism evidence="11 12">
    <name type="scientific">Polynucleobacter antarcticus</name>
    <dbReference type="NCBI Taxonomy" id="1743162"/>
    <lineage>
        <taxon>Bacteria</taxon>
        <taxon>Pseudomonadati</taxon>
        <taxon>Pseudomonadota</taxon>
        <taxon>Betaproteobacteria</taxon>
        <taxon>Burkholderiales</taxon>
        <taxon>Burkholderiaceae</taxon>
        <taxon>Polynucleobacter</taxon>
    </lineage>
</organism>
<gene>
    <name evidence="11" type="ORF">DCO16_02840</name>
</gene>
<evidence type="ECO:0000256" key="3">
    <source>
        <dbReference type="ARBA" id="ARBA00022475"/>
    </source>
</evidence>
<feature type="transmembrane region" description="Helical" evidence="10">
    <location>
        <begin position="60"/>
        <end position="80"/>
    </location>
</feature>
<evidence type="ECO:0000256" key="1">
    <source>
        <dbReference type="ARBA" id="ARBA00004651"/>
    </source>
</evidence>
<feature type="transmembrane region" description="Helical" evidence="10">
    <location>
        <begin position="27"/>
        <end position="48"/>
    </location>
</feature>
<keyword evidence="3" id="KW-1003">Cell membrane</keyword>
<evidence type="ECO:0000256" key="5">
    <source>
        <dbReference type="ARBA" id="ARBA00022989"/>
    </source>
</evidence>
<evidence type="ECO:0000256" key="8">
    <source>
        <dbReference type="ARBA" id="ARBA00039168"/>
    </source>
</evidence>
<evidence type="ECO:0000256" key="2">
    <source>
        <dbReference type="ARBA" id="ARBA00022448"/>
    </source>
</evidence>
<comment type="similarity">
    <text evidence="7">Belongs to the drug/metabolite transporter (DMT) superfamily. Small multidrug resistance (SMR) (TC 2.A.7.1) family. Gdx/SugE subfamily.</text>
</comment>
<keyword evidence="4 9" id="KW-0812">Transmembrane</keyword>
<dbReference type="EMBL" id="CP028941">
    <property type="protein sequence ID" value="QKM63586.1"/>
    <property type="molecule type" value="Genomic_DNA"/>
</dbReference>
<dbReference type="Gene3D" id="1.10.3730.20">
    <property type="match status" value="1"/>
</dbReference>
<evidence type="ECO:0000256" key="7">
    <source>
        <dbReference type="ARBA" id="ARBA00038151"/>
    </source>
</evidence>
<keyword evidence="6 10" id="KW-0472">Membrane</keyword>
<dbReference type="AlphaFoldDB" id="A0A6M9Q0P0"/>
<dbReference type="GO" id="GO:0005886">
    <property type="term" value="C:plasma membrane"/>
    <property type="evidence" value="ECO:0007669"/>
    <property type="project" value="UniProtKB-SubCell"/>
</dbReference>
<dbReference type="PANTHER" id="PTHR30561:SF0">
    <property type="entry name" value="GUANIDINIUM EXPORTER"/>
    <property type="match status" value="1"/>
</dbReference>
<dbReference type="SUPFAM" id="SSF103481">
    <property type="entry name" value="Multidrug resistance efflux transporter EmrE"/>
    <property type="match status" value="1"/>
</dbReference>